<feature type="domain" description="BCS1 N-terminal" evidence="5">
    <location>
        <begin position="23"/>
        <end position="183"/>
    </location>
</feature>
<evidence type="ECO:0000313" key="7">
    <source>
        <dbReference type="Proteomes" id="UP000236728"/>
    </source>
</evidence>
<dbReference type="GO" id="GO:0005524">
    <property type="term" value="F:ATP binding"/>
    <property type="evidence" value="ECO:0007669"/>
    <property type="project" value="InterPro"/>
</dbReference>
<organism evidence="6 7">
    <name type="scientific">Bryocella elongata</name>
    <dbReference type="NCBI Taxonomy" id="863522"/>
    <lineage>
        <taxon>Bacteria</taxon>
        <taxon>Pseudomonadati</taxon>
        <taxon>Acidobacteriota</taxon>
        <taxon>Terriglobia</taxon>
        <taxon>Terriglobales</taxon>
        <taxon>Acidobacteriaceae</taxon>
        <taxon>Bryocella</taxon>
    </lineage>
</organism>
<evidence type="ECO:0000313" key="6">
    <source>
        <dbReference type="EMBL" id="SEG62550.1"/>
    </source>
</evidence>
<dbReference type="SMART" id="SM01024">
    <property type="entry name" value="BCS1_N"/>
    <property type="match status" value="1"/>
</dbReference>
<dbReference type="Gene3D" id="3.40.50.300">
    <property type="entry name" value="P-loop containing nucleotide triphosphate hydrolases"/>
    <property type="match status" value="1"/>
</dbReference>
<evidence type="ECO:0000256" key="3">
    <source>
        <dbReference type="SAM" id="MobiDB-lite"/>
    </source>
</evidence>
<dbReference type="InterPro" id="IPR003959">
    <property type="entry name" value="ATPase_AAA_core"/>
</dbReference>
<name>A0A1H6BPE1_9BACT</name>
<reference evidence="6 7" key="1">
    <citation type="submission" date="2016-10" db="EMBL/GenBank/DDBJ databases">
        <authorList>
            <person name="de Groot N.N."/>
        </authorList>
    </citation>
    <scope>NUCLEOTIDE SEQUENCE [LARGE SCALE GENOMIC DNA]</scope>
    <source>
        <strain evidence="6 7">DSM 22489</strain>
    </source>
</reference>
<evidence type="ECO:0000259" key="5">
    <source>
        <dbReference type="SMART" id="SM01024"/>
    </source>
</evidence>
<dbReference type="InterPro" id="IPR003593">
    <property type="entry name" value="AAA+_ATPase"/>
</dbReference>
<dbReference type="AlphaFoldDB" id="A0A1H6BPE1"/>
<gene>
    <name evidence="6" type="ORF">SAMN05421819_3900</name>
</gene>
<dbReference type="GO" id="GO:0016020">
    <property type="term" value="C:membrane"/>
    <property type="evidence" value="ECO:0007669"/>
    <property type="project" value="UniProtKB-SubCell"/>
</dbReference>
<sequence>MFQFLKHLLATQNQFASGGLFLMAIGSVGVFLRSLPQRAWWWIVQQTTMTITVKDDDDAFVWVKEWLLEQSFLKRLRRVDLDTTLRGADMALIPAPGRHLFWHQGRPFWVWFYRSEDTSGRSMRRTESLTFRTVGRRQAFLKNFASEIVACHRRKARTSSYLYVYDDCWTYVSAYSPRLLDSVVMKPGEKEHVLQDLAQFRNSRPRYRRLGVPYHRGYLLYGPPGTGKTSLVSALAAKFGMSIYMVNLTEFNDRSLKMAMNDVPENSVILFEDIDCMKAGERRAGMGGANEQDRRDDRDKTPPLTGVTLSGLLNVLDGFHAPENVVYMMTTNSVESLDPALLRPGRIDYRLYMGEASSQQRVELYRRFFPEASEHDARIFAEAHCAQTMAEFQGLLLSLEQDADHAVAEGKEVTASSARELETAVASH</sequence>
<dbReference type="Proteomes" id="UP000236728">
    <property type="component" value="Unassembled WGS sequence"/>
</dbReference>
<dbReference type="InterPro" id="IPR027417">
    <property type="entry name" value="P-loop_NTPase"/>
</dbReference>
<feature type="region of interest" description="Disordered" evidence="3">
    <location>
        <begin position="282"/>
        <end position="303"/>
    </location>
</feature>
<protein>
    <submittedName>
        <fullName evidence="6">Chaperone BCS1</fullName>
    </submittedName>
</protein>
<dbReference type="InterPro" id="IPR050747">
    <property type="entry name" value="Mitochondrial_chaperone_BCS1"/>
</dbReference>
<feature type="domain" description="AAA+ ATPase" evidence="4">
    <location>
        <begin position="214"/>
        <end position="357"/>
    </location>
</feature>
<dbReference type="SMART" id="SM00382">
    <property type="entry name" value="AAA"/>
    <property type="match status" value="1"/>
</dbReference>
<dbReference type="RefSeq" id="WP_103934738.1">
    <property type="nucleotide sequence ID" value="NZ_FNVA01000007.1"/>
</dbReference>
<evidence type="ECO:0000256" key="1">
    <source>
        <dbReference type="ARBA" id="ARBA00004167"/>
    </source>
</evidence>
<dbReference type="OrthoDB" id="9806903at2"/>
<proteinExistence type="inferred from homology"/>
<dbReference type="EMBL" id="FNVA01000007">
    <property type="protein sequence ID" value="SEG62550.1"/>
    <property type="molecule type" value="Genomic_DNA"/>
</dbReference>
<evidence type="ECO:0000256" key="2">
    <source>
        <dbReference type="ARBA" id="ARBA00007448"/>
    </source>
</evidence>
<dbReference type="SUPFAM" id="SSF52540">
    <property type="entry name" value="P-loop containing nucleoside triphosphate hydrolases"/>
    <property type="match status" value="1"/>
</dbReference>
<evidence type="ECO:0000259" key="4">
    <source>
        <dbReference type="SMART" id="SM00382"/>
    </source>
</evidence>
<feature type="compositionally biased region" description="Basic and acidic residues" evidence="3">
    <location>
        <begin position="291"/>
        <end position="301"/>
    </location>
</feature>
<dbReference type="InterPro" id="IPR014851">
    <property type="entry name" value="BCS1_N"/>
</dbReference>
<keyword evidence="7" id="KW-1185">Reference proteome</keyword>
<comment type="similarity">
    <text evidence="2">Belongs to the AAA ATPase family. BCS1 subfamily.</text>
</comment>
<dbReference type="Pfam" id="PF08740">
    <property type="entry name" value="BCS1_N"/>
    <property type="match status" value="1"/>
</dbReference>
<dbReference type="Pfam" id="PF00004">
    <property type="entry name" value="AAA"/>
    <property type="match status" value="1"/>
</dbReference>
<accession>A0A1H6BPE1</accession>
<comment type="subcellular location">
    <subcellularLocation>
        <location evidence="1">Membrane</location>
        <topology evidence="1">Single-pass membrane protein</topology>
    </subcellularLocation>
</comment>
<dbReference type="PANTHER" id="PTHR23070">
    <property type="entry name" value="BCS1 AAA-TYPE ATPASE"/>
    <property type="match status" value="1"/>
</dbReference>
<dbReference type="GO" id="GO:0016887">
    <property type="term" value="F:ATP hydrolysis activity"/>
    <property type="evidence" value="ECO:0007669"/>
    <property type="project" value="InterPro"/>
</dbReference>